<feature type="transmembrane region" description="Helical" evidence="1">
    <location>
        <begin position="52"/>
        <end position="73"/>
    </location>
</feature>
<reference evidence="3" key="1">
    <citation type="submission" date="2008-01" db="EMBL/GenBank/DDBJ databases">
        <title>Complete sequence of Shewanella halifaxensis HAW-EB4.</title>
        <authorList>
            <consortium name="US DOE Joint Genome Institute"/>
            <person name="Copeland A."/>
            <person name="Lucas S."/>
            <person name="Lapidus A."/>
            <person name="Glavina del Rio T."/>
            <person name="Dalin E."/>
            <person name="Tice H."/>
            <person name="Bruce D."/>
            <person name="Goodwin L."/>
            <person name="Pitluck S."/>
            <person name="Sims D."/>
            <person name="Brettin T."/>
            <person name="Detter J.C."/>
            <person name="Han C."/>
            <person name="Kuske C.R."/>
            <person name="Schmutz J."/>
            <person name="Larimer F."/>
            <person name="Land M."/>
            <person name="Hauser L."/>
            <person name="Kyrpides N."/>
            <person name="Kim E."/>
            <person name="Zhao J.-S."/>
            <person name="Richardson P."/>
        </authorList>
    </citation>
    <scope>NUCLEOTIDE SEQUENCE [LARGE SCALE GENOMIC DNA]</scope>
    <source>
        <strain evidence="3">HAW-EB4</strain>
    </source>
</reference>
<proteinExistence type="predicted"/>
<dbReference type="STRING" id="458817.Shal_2443"/>
<keyword evidence="1" id="KW-0472">Membrane</keyword>
<evidence type="ECO:0000313" key="3">
    <source>
        <dbReference type="EMBL" id="ABZ77001.1"/>
    </source>
</evidence>
<keyword evidence="4" id="KW-1185">Reference proteome</keyword>
<dbReference type="eggNOG" id="ENOG5031IJS">
    <property type="taxonomic scope" value="Bacteria"/>
</dbReference>
<feature type="transmembrane region" description="Helical" evidence="1">
    <location>
        <begin position="213"/>
        <end position="231"/>
    </location>
</feature>
<accession>B0TJK5</accession>
<keyword evidence="1" id="KW-1133">Transmembrane helix</keyword>
<evidence type="ECO:0000259" key="2">
    <source>
        <dbReference type="Pfam" id="PF14351"/>
    </source>
</evidence>
<dbReference type="OrthoDB" id="6263748at2"/>
<evidence type="ECO:0000313" key="4">
    <source>
        <dbReference type="Proteomes" id="UP000001317"/>
    </source>
</evidence>
<organism evidence="3 4">
    <name type="scientific">Shewanella halifaxensis (strain HAW-EB4)</name>
    <dbReference type="NCBI Taxonomy" id="458817"/>
    <lineage>
        <taxon>Bacteria</taxon>
        <taxon>Pseudomonadati</taxon>
        <taxon>Pseudomonadota</taxon>
        <taxon>Gammaproteobacteria</taxon>
        <taxon>Alteromonadales</taxon>
        <taxon>Shewanellaceae</taxon>
        <taxon>Shewanella</taxon>
    </lineage>
</organism>
<dbReference type="Proteomes" id="UP000001317">
    <property type="component" value="Chromosome"/>
</dbReference>
<feature type="transmembrane region" description="Helical" evidence="1">
    <location>
        <begin position="251"/>
        <end position="271"/>
    </location>
</feature>
<feature type="transmembrane region" description="Helical" evidence="1">
    <location>
        <begin position="353"/>
        <end position="372"/>
    </location>
</feature>
<feature type="transmembrane region" description="Helical" evidence="1">
    <location>
        <begin position="136"/>
        <end position="156"/>
    </location>
</feature>
<dbReference type="InterPro" id="IPR025513">
    <property type="entry name" value="DUF4401"/>
</dbReference>
<evidence type="ECO:0000256" key="1">
    <source>
        <dbReference type="SAM" id="Phobius"/>
    </source>
</evidence>
<dbReference type="EMBL" id="CP000931">
    <property type="protein sequence ID" value="ABZ77001.1"/>
    <property type="molecule type" value="Genomic_DNA"/>
</dbReference>
<feature type="transmembrane region" description="Helical" evidence="1">
    <location>
        <begin position="79"/>
        <end position="98"/>
    </location>
</feature>
<feature type="transmembrane region" description="Helical" evidence="1">
    <location>
        <begin position="323"/>
        <end position="341"/>
    </location>
</feature>
<feature type="transmembrane region" description="Helical" evidence="1">
    <location>
        <begin position="110"/>
        <end position="130"/>
    </location>
</feature>
<feature type="transmembrane region" description="Helical" evidence="1">
    <location>
        <begin position="185"/>
        <end position="201"/>
    </location>
</feature>
<feature type="transmembrane region" description="Helical" evidence="1">
    <location>
        <begin position="163"/>
        <end position="179"/>
    </location>
</feature>
<dbReference type="RefSeq" id="WP_012277529.1">
    <property type="nucleotide sequence ID" value="NC_010334.1"/>
</dbReference>
<sequence>MLHKLFSNRGGSLDAGEAKLWSEFVTQNLTRQDNMPETVQPSPWYIKLMQTFAAWVASLFILAFSISFFNLFFDDLDTGFATIVGIFYSGFGILLYRLRAAKSLFVNQMALALSLCGLLSLGYGMTGWFADSLGENIGLAWYLTFGGILLLNWFWIGHASHQYVMSFAMIACLVGAGYELSLLELMPTLIMLLFAIVWLNHGKSGRHLARLSALGHMLALWVILIQLPLLANHSTASQSVLITGDNLPILATWTNVLSVVTTLIVLVILLVQILRSLPLSLSSKQAQISALAILLLAGLAIPMTGLSAAVLVIMLGFYVRERAVFFIGLTGLLSFIGWYYYSLQLPLLEKSLWLISLGALLILAKLLLTWLLPKLDKHGGEQHEG</sequence>
<name>B0TJK5_SHEHH</name>
<dbReference type="Pfam" id="PF14351">
    <property type="entry name" value="DUF4401"/>
    <property type="match status" value="1"/>
</dbReference>
<gene>
    <name evidence="3" type="ordered locus">Shal_2443</name>
</gene>
<feature type="transmembrane region" description="Helical" evidence="1">
    <location>
        <begin position="291"/>
        <end position="317"/>
    </location>
</feature>
<protein>
    <recommendedName>
        <fullName evidence="2">DUF4401 domain-containing protein</fullName>
    </recommendedName>
</protein>
<dbReference type="HOGENOM" id="CLU_739434_0_0_6"/>
<dbReference type="AlphaFoldDB" id="B0TJK5"/>
<feature type="domain" description="DUF4401" evidence="2">
    <location>
        <begin position="43"/>
        <end position="369"/>
    </location>
</feature>
<keyword evidence="1" id="KW-0812">Transmembrane</keyword>
<dbReference type="KEGG" id="shl:Shal_2443"/>